<dbReference type="Pfam" id="PF09723">
    <property type="entry name" value="Zn_ribbon_8"/>
    <property type="match status" value="1"/>
</dbReference>
<proteinExistence type="predicted"/>
<dbReference type="Proteomes" id="UP001431019">
    <property type="component" value="Unassembled WGS sequence"/>
</dbReference>
<comment type="caution">
    <text evidence="2">The sequence shown here is derived from an EMBL/GenBank/DDBJ whole genome shotgun (WGS) entry which is preliminary data.</text>
</comment>
<accession>A0ABS8JRM7</accession>
<protein>
    <submittedName>
        <fullName evidence="2">Zinc ribbon domain-containing protein</fullName>
    </submittedName>
</protein>
<keyword evidence="3" id="KW-1185">Reference proteome</keyword>
<dbReference type="SMART" id="SM00834">
    <property type="entry name" value="CxxC_CXXC_SSSS"/>
    <property type="match status" value="1"/>
</dbReference>
<reference evidence="2 3" key="1">
    <citation type="submission" date="2021-11" db="EMBL/GenBank/DDBJ databases">
        <authorList>
            <person name="Oh E.-T."/>
            <person name="Kim S.-B."/>
        </authorList>
    </citation>
    <scope>NUCLEOTIDE SEQUENCE [LARGE SCALE GENOMIC DNA]</scope>
    <source>
        <strain evidence="2 3">MMS20-SJTR3</strain>
    </source>
</reference>
<evidence type="ECO:0000259" key="1">
    <source>
        <dbReference type="SMART" id="SM00834"/>
    </source>
</evidence>
<evidence type="ECO:0000313" key="3">
    <source>
        <dbReference type="Proteomes" id="UP001431019"/>
    </source>
</evidence>
<dbReference type="EMBL" id="JAJITD010000003">
    <property type="protein sequence ID" value="MCC8392560.1"/>
    <property type="molecule type" value="Genomic_DNA"/>
</dbReference>
<name>A0ABS8JRM7_9BURK</name>
<dbReference type="NCBIfam" id="TIGR02605">
    <property type="entry name" value="CxxC_CxxC_SSSS"/>
    <property type="match status" value="1"/>
</dbReference>
<dbReference type="InterPro" id="IPR013429">
    <property type="entry name" value="Regulatory_FmdB_Zinc_ribbon"/>
</dbReference>
<feature type="domain" description="Putative regulatory protein FmdB zinc ribbon" evidence="1">
    <location>
        <begin position="1"/>
        <end position="41"/>
    </location>
</feature>
<dbReference type="RefSeq" id="WP_230508759.1">
    <property type="nucleotide sequence ID" value="NZ_JAJITD010000003.1"/>
</dbReference>
<gene>
    <name evidence="2" type="ORF">LJ656_08165</name>
</gene>
<organism evidence="2 3">
    <name type="scientific">Paraburkholderia sejongensis</name>
    <dbReference type="NCBI Taxonomy" id="2886946"/>
    <lineage>
        <taxon>Bacteria</taxon>
        <taxon>Pseudomonadati</taxon>
        <taxon>Pseudomonadota</taxon>
        <taxon>Betaproteobacteria</taxon>
        <taxon>Burkholderiales</taxon>
        <taxon>Burkholderiaceae</taxon>
        <taxon>Paraburkholderia</taxon>
    </lineage>
</organism>
<evidence type="ECO:0000313" key="2">
    <source>
        <dbReference type="EMBL" id="MCC8392560.1"/>
    </source>
</evidence>
<sequence length="73" mass="7722">MPIYDYECPDCGLFEARRSIAERDSELCCPACGRQASRHVNTKAASLAGASSTSDEGAGSYGMRHAGGCLCCR</sequence>